<dbReference type="EMBL" id="JARBJD010000006">
    <property type="protein sequence ID" value="KAK2963383.1"/>
    <property type="molecule type" value="Genomic_DNA"/>
</dbReference>
<dbReference type="InterPro" id="IPR058923">
    <property type="entry name" value="RCC1-like_dom"/>
</dbReference>
<dbReference type="Pfam" id="PF25390">
    <property type="entry name" value="WD40_RLD"/>
    <property type="match status" value="1"/>
</dbReference>
<sequence>MASEGPGSLGYPRGLLFDRTEHYWVPFISDTSSNFVAVATCTSYSAAGQANGRIIALIGTHGDFWISLPNSLTEFEPVVIPGFRKDTQFVDVRAGEGHLIALTAQGNLISFGSNNCGQCGVKAGLHTKKARGWAVLPHFSHPAGIVQSSLGHSKISSIHTQYYHCCVILENGAVFVWGDNSSGQLGINKSSGKMPDVIELTDKSLFPSAFNGEQIISFSGGWQHSLFLSKEGHVFVAGDNGAGQLGLSKTVQQLDSVCVPTLIPPAAFDNVPIVTIGTGGDHSAVITAKGDCYVWGYNDENQLGFLKNPLTHTQVKLTNCITPIKLPRFSQDAEAYHDLALAWKSTLLVTKSSRVYVCGEWFPVHHSSITDDQKIDLIDRNSSFIEIRPGTQISPFVAPFLLKQKEREKRKEKGNTTPSGNIVRTIGSNFGLLIGFS</sequence>
<keyword evidence="5" id="KW-1185">Reference proteome</keyword>
<dbReference type="InterPro" id="IPR051210">
    <property type="entry name" value="Ub_ligase/GEF_domain"/>
</dbReference>
<gene>
    <name evidence="4" type="ORF">BLNAU_1425</name>
</gene>
<dbReference type="PROSITE" id="PS00626">
    <property type="entry name" value="RCC1_2"/>
    <property type="match status" value="2"/>
</dbReference>
<proteinExistence type="predicted"/>
<dbReference type="Gene3D" id="2.130.10.30">
    <property type="entry name" value="Regulator of chromosome condensation 1/beta-lactamase-inhibitor protein II"/>
    <property type="match status" value="2"/>
</dbReference>
<dbReference type="InterPro" id="IPR009091">
    <property type="entry name" value="RCC1/BLIP-II"/>
</dbReference>
<protein>
    <submittedName>
        <fullName evidence="4">Ultraviolet-B receptor UVR8</fullName>
    </submittedName>
</protein>
<accession>A0ABQ9YI36</accession>
<feature type="domain" description="RCC1-like" evidence="3">
    <location>
        <begin position="31"/>
        <end position="306"/>
    </location>
</feature>
<evidence type="ECO:0000259" key="3">
    <source>
        <dbReference type="Pfam" id="PF25390"/>
    </source>
</evidence>
<reference evidence="4 5" key="1">
    <citation type="journal article" date="2022" name="bioRxiv">
        <title>Genomics of Preaxostyla Flagellates Illuminates Evolutionary Transitions and the Path Towards Mitochondrial Loss.</title>
        <authorList>
            <person name="Novak L.V.F."/>
            <person name="Treitli S.C."/>
            <person name="Pyrih J."/>
            <person name="Halakuc P."/>
            <person name="Pipaliya S.V."/>
            <person name="Vacek V."/>
            <person name="Brzon O."/>
            <person name="Soukal P."/>
            <person name="Eme L."/>
            <person name="Dacks J.B."/>
            <person name="Karnkowska A."/>
            <person name="Elias M."/>
            <person name="Hampl V."/>
        </authorList>
    </citation>
    <scope>NUCLEOTIDE SEQUENCE [LARGE SCALE GENOMIC DNA]</scope>
    <source>
        <strain evidence="4">NAU3</strain>
        <tissue evidence="4">Gut</tissue>
    </source>
</reference>
<dbReference type="Proteomes" id="UP001281761">
    <property type="component" value="Unassembled WGS sequence"/>
</dbReference>
<dbReference type="PROSITE" id="PS50012">
    <property type="entry name" value="RCC1_3"/>
    <property type="match status" value="3"/>
</dbReference>
<evidence type="ECO:0000313" key="4">
    <source>
        <dbReference type="EMBL" id="KAK2963383.1"/>
    </source>
</evidence>
<feature type="repeat" description="RCC1" evidence="2">
    <location>
        <begin position="290"/>
        <end position="352"/>
    </location>
</feature>
<evidence type="ECO:0000313" key="5">
    <source>
        <dbReference type="Proteomes" id="UP001281761"/>
    </source>
</evidence>
<evidence type="ECO:0000256" key="2">
    <source>
        <dbReference type="PROSITE-ProRule" id="PRU00235"/>
    </source>
</evidence>
<keyword evidence="4" id="KW-0675">Receptor</keyword>
<dbReference type="SUPFAM" id="SSF50985">
    <property type="entry name" value="RCC1/BLIP-II"/>
    <property type="match status" value="1"/>
</dbReference>
<feature type="repeat" description="RCC1" evidence="2">
    <location>
        <begin position="232"/>
        <end position="289"/>
    </location>
</feature>
<feature type="repeat" description="RCC1" evidence="2">
    <location>
        <begin position="172"/>
        <end position="231"/>
    </location>
</feature>
<name>A0ABQ9YI36_9EUKA</name>
<dbReference type="PRINTS" id="PR00633">
    <property type="entry name" value="RCCNDNSATION"/>
</dbReference>
<keyword evidence="1" id="KW-0677">Repeat</keyword>
<dbReference type="PANTHER" id="PTHR22870">
    <property type="entry name" value="REGULATOR OF CHROMOSOME CONDENSATION"/>
    <property type="match status" value="1"/>
</dbReference>
<dbReference type="PANTHER" id="PTHR22870:SF408">
    <property type="entry name" value="OS09G0560450 PROTEIN"/>
    <property type="match status" value="1"/>
</dbReference>
<dbReference type="InterPro" id="IPR000408">
    <property type="entry name" value="Reg_chr_condens"/>
</dbReference>
<comment type="caution">
    <text evidence="4">The sequence shown here is derived from an EMBL/GenBank/DDBJ whole genome shotgun (WGS) entry which is preliminary data.</text>
</comment>
<evidence type="ECO:0000256" key="1">
    <source>
        <dbReference type="ARBA" id="ARBA00022737"/>
    </source>
</evidence>
<organism evidence="4 5">
    <name type="scientific">Blattamonas nauphoetae</name>
    <dbReference type="NCBI Taxonomy" id="2049346"/>
    <lineage>
        <taxon>Eukaryota</taxon>
        <taxon>Metamonada</taxon>
        <taxon>Preaxostyla</taxon>
        <taxon>Oxymonadida</taxon>
        <taxon>Blattamonas</taxon>
    </lineage>
</organism>